<dbReference type="Gene3D" id="3.30.420.10">
    <property type="entry name" value="Ribonuclease H-like superfamily/Ribonuclease H"/>
    <property type="match status" value="1"/>
</dbReference>
<dbReference type="GO" id="GO:0008408">
    <property type="term" value="F:3'-5' exonuclease activity"/>
    <property type="evidence" value="ECO:0007669"/>
    <property type="project" value="TreeGrafter"/>
</dbReference>
<keyword evidence="2" id="KW-0378">Hydrolase</keyword>
<proteinExistence type="predicted"/>
<dbReference type="InterPro" id="IPR013520">
    <property type="entry name" value="Ribonucl_H"/>
</dbReference>
<dbReference type="SMART" id="SM00479">
    <property type="entry name" value="EXOIII"/>
    <property type="match status" value="1"/>
</dbReference>
<dbReference type="Pfam" id="PF00929">
    <property type="entry name" value="RNase_T"/>
    <property type="match status" value="1"/>
</dbReference>
<protein>
    <submittedName>
        <fullName evidence="6">DNA polymerase-3 subunit epsilon</fullName>
    </submittedName>
</protein>
<dbReference type="InterPro" id="IPR012337">
    <property type="entry name" value="RNaseH-like_sf"/>
</dbReference>
<dbReference type="PANTHER" id="PTHR30231:SF4">
    <property type="entry name" value="PROTEIN NEN2"/>
    <property type="match status" value="1"/>
</dbReference>
<evidence type="ECO:0000256" key="1">
    <source>
        <dbReference type="ARBA" id="ARBA00022722"/>
    </source>
</evidence>
<keyword evidence="3" id="KW-0269">Exonuclease</keyword>
<feature type="region of interest" description="Disordered" evidence="4">
    <location>
        <begin position="1"/>
        <end position="20"/>
    </location>
</feature>
<dbReference type="RefSeq" id="WP_245756474.1">
    <property type="nucleotide sequence ID" value="NZ_AP025284.1"/>
</dbReference>
<dbReference type="InterPro" id="IPR036397">
    <property type="entry name" value="RNaseH_sf"/>
</dbReference>
<reference evidence="7" key="1">
    <citation type="submission" date="2016-10" db="EMBL/GenBank/DDBJ databases">
        <authorList>
            <person name="Varghese N."/>
            <person name="Submissions S."/>
        </authorList>
    </citation>
    <scope>NUCLEOTIDE SEQUENCE [LARGE SCALE GENOMIC DNA]</scope>
    <source>
        <strain evidence="7">DSM 18887</strain>
    </source>
</reference>
<dbReference type="CDD" id="cd06127">
    <property type="entry name" value="DEDDh"/>
    <property type="match status" value="1"/>
</dbReference>
<accession>A0A1H9CXG9</accession>
<organism evidence="6 7">
    <name type="scientific">Amphritea atlantica</name>
    <dbReference type="NCBI Taxonomy" id="355243"/>
    <lineage>
        <taxon>Bacteria</taxon>
        <taxon>Pseudomonadati</taxon>
        <taxon>Pseudomonadota</taxon>
        <taxon>Gammaproteobacteria</taxon>
        <taxon>Oceanospirillales</taxon>
        <taxon>Oceanospirillaceae</taxon>
        <taxon>Amphritea</taxon>
    </lineage>
</organism>
<sequence length="254" mass="28895">MTNKSARIPPGVREGGHSKITAEEGENWAAVYRDRVDTVDDERLRWFYQQGVVAAETPLDQVSFVALDFETTGLSAEQDEIISIGLVPFDLNRIRLRESRYWLLKPNQGLTETSVPFHGITHSQLDDAPDLIHILEQVLAAVAGKIVVVHYRYIEREFFYTAVKKRLGEGILFPMVDTMELEAQLYRRGICSQIKRLLGAKQESIRLGDSRLRYSLPHYGQHHALTDAIATAELLQAQIQHRYSPSVPISDLWI</sequence>
<dbReference type="GO" id="GO:0003676">
    <property type="term" value="F:nucleic acid binding"/>
    <property type="evidence" value="ECO:0007669"/>
    <property type="project" value="InterPro"/>
</dbReference>
<dbReference type="AlphaFoldDB" id="A0A1H9CXG9"/>
<feature type="domain" description="Exonuclease" evidence="5">
    <location>
        <begin position="63"/>
        <end position="244"/>
    </location>
</feature>
<name>A0A1H9CXG9_9GAMM</name>
<gene>
    <name evidence="6" type="ORF">SAMN03080615_00217</name>
</gene>
<evidence type="ECO:0000256" key="3">
    <source>
        <dbReference type="ARBA" id="ARBA00022839"/>
    </source>
</evidence>
<evidence type="ECO:0000313" key="6">
    <source>
        <dbReference type="EMBL" id="SEQ05807.1"/>
    </source>
</evidence>
<keyword evidence="7" id="KW-1185">Reference proteome</keyword>
<dbReference type="STRING" id="355243.SAMN03080615_00217"/>
<keyword evidence="1" id="KW-0540">Nuclease</keyword>
<dbReference type="SUPFAM" id="SSF53098">
    <property type="entry name" value="Ribonuclease H-like"/>
    <property type="match status" value="1"/>
</dbReference>
<dbReference type="Proteomes" id="UP000198749">
    <property type="component" value="Unassembled WGS sequence"/>
</dbReference>
<evidence type="ECO:0000259" key="5">
    <source>
        <dbReference type="SMART" id="SM00479"/>
    </source>
</evidence>
<dbReference type="GO" id="GO:0006259">
    <property type="term" value="P:DNA metabolic process"/>
    <property type="evidence" value="ECO:0007669"/>
    <property type="project" value="UniProtKB-ARBA"/>
</dbReference>
<dbReference type="EMBL" id="FOGB01000001">
    <property type="protein sequence ID" value="SEQ05807.1"/>
    <property type="molecule type" value="Genomic_DNA"/>
</dbReference>
<dbReference type="GO" id="GO:0005829">
    <property type="term" value="C:cytosol"/>
    <property type="evidence" value="ECO:0007669"/>
    <property type="project" value="TreeGrafter"/>
</dbReference>
<evidence type="ECO:0000313" key="7">
    <source>
        <dbReference type="Proteomes" id="UP000198749"/>
    </source>
</evidence>
<dbReference type="NCBIfam" id="NF006602">
    <property type="entry name" value="PRK09146.1"/>
    <property type="match status" value="1"/>
</dbReference>
<evidence type="ECO:0000256" key="4">
    <source>
        <dbReference type="SAM" id="MobiDB-lite"/>
    </source>
</evidence>
<evidence type="ECO:0000256" key="2">
    <source>
        <dbReference type="ARBA" id="ARBA00022801"/>
    </source>
</evidence>
<dbReference type="PANTHER" id="PTHR30231">
    <property type="entry name" value="DNA POLYMERASE III SUBUNIT EPSILON"/>
    <property type="match status" value="1"/>
</dbReference>